<dbReference type="Pfam" id="PF01553">
    <property type="entry name" value="Acyltransferase"/>
    <property type="match status" value="1"/>
</dbReference>
<comment type="pathway">
    <text evidence="1">Lipid metabolism.</text>
</comment>
<dbReference type="STRING" id="490629.SAMN05216266_103181"/>
<reference evidence="8" key="1">
    <citation type="submission" date="2016-10" db="EMBL/GenBank/DDBJ databases">
        <authorList>
            <person name="Varghese N."/>
            <person name="Submissions S."/>
        </authorList>
    </citation>
    <scope>NUCLEOTIDE SEQUENCE [LARGE SCALE GENOMIC DNA]</scope>
    <source>
        <strain evidence="8">CGMCC 4.3568</strain>
    </source>
</reference>
<evidence type="ECO:0000256" key="2">
    <source>
        <dbReference type="ARBA" id="ARBA00022516"/>
    </source>
</evidence>
<evidence type="ECO:0000256" key="3">
    <source>
        <dbReference type="ARBA" id="ARBA00022679"/>
    </source>
</evidence>
<keyword evidence="8" id="KW-1185">Reference proteome</keyword>
<dbReference type="GO" id="GO:0003841">
    <property type="term" value="F:1-acylglycerol-3-phosphate O-acyltransferase activity"/>
    <property type="evidence" value="ECO:0007669"/>
    <property type="project" value="TreeGrafter"/>
</dbReference>
<keyword evidence="2" id="KW-0444">Lipid biosynthesis</keyword>
<proteinExistence type="predicted"/>
<evidence type="ECO:0000313" key="8">
    <source>
        <dbReference type="Proteomes" id="UP000243799"/>
    </source>
</evidence>
<feature type="domain" description="Phospholipid/glycerol acyltransferase" evidence="6">
    <location>
        <begin position="81"/>
        <end position="193"/>
    </location>
</feature>
<dbReference type="CDD" id="cd07989">
    <property type="entry name" value="LPLAT_AGPAT-like"/>
    <property type="match status" value="1"/>
</dbReference>
<evidence type="ECO:0000259" key="6">
    <source>
        <dbReference type="SMART" id="SM00563"/>
    </source>
</evidence>
<dbReference type="OrthoDB" id="5184723at2"/>
<name>A0A1I0XG19_9PSEU</name>
<dbReference type="GO" id="GO:0006654">
    <property type="term" value="P:phosphatidic acid biosynthetic process"/>
    <property type="evidence" value="ECO:0007669"/>
    <property type="project" value="TreeGrafter"/>
</dbReference>
<evidence type="ECO:0000256" key="5">
    <source>
        <dbReference type="ARBA" id="ARBA00023315"/>
    </source>
</evidence>
<organism evidence="7 8">
    <name type="scientific">Amycolatopsis marina</name>
    <dbReference type="NCBI Taxonomy" id="490629"/>
    <lineage>
        <taxon>Bacteria</taxon>
        <taxon>Bacillati</taxon>
        <taxon>Actinomycetota</taxon>
        <taxon>Actinomycetes</taxon>
        <taxon>Pseudonocardiales</taxon>
        <taxon>Pseudonocardiaceae</taxon>
        <taxon>Amycolatopsis</taxon>
    </lineage>
</organism>
<dbReference type="PANTHER" id="PTHR10434">
    <property type="entry name" value="1-ACYL-SN-GLYCEROL-3-PHOSPHATE ACYLTRANSFERASE"/>
    <property type="match status" value="1"/>
</dbReference>
<evidence type="ECO:0000313" key="7">
    <source>
        <dbReference type="EMBL" id="SFA99962.1"/>
    </source>
</evidence>
<dbReference type="InterPro" id="IPR002123">
    <property type="entry name" value="Plipid/glycerol_acylTrfase"/>
</dbReference>
<evidence type="ECO:0000256" key="1">
    <source>
        <dbReference type="ARBA" id="ARBA00005189"/>
    </source>
</evidence>
<accession>A0A1I0XG19</accession>
<dbReference type="SMART" id="SM00563">
    <property type="entry name" value="PlsC"/>
    <property type="match status" value="1"/>
</dbReference>
<dbReference type="Proteomes" id="UP000243799">
    <property type="component" value="Unassembled WGS sequence"/>
</dbReference>
<protein>
    <submittedName>
        <fullName evidence="7">1-acyl-sn-glycerol-3-phosphate acyltransferases</fullName>
    </submittedName>
</protein>
<dbReference type="PANTHER" id="PTHR10434:SF64">
    <property type="entry name" value="1-ACYL-SN-GLYCEROL-3-PHOSPHATE ACYLTRANSFERASE-RELATED"/>
    <property type="match status" value="1"/>
</dbReference>
<keyword evidence="4" id="KW-0443">Lipid metabolism</keyword>
<sequence>MTPYQVNSPCTPQCVTRARPPATRLETVKRWVRLAGALAAAAPASARGEELGGHARRVLDALDVRLEAPEHRLSVPGSTGTLLVANHISWLDIVGLLAVEPAAFLAKREVADWPVFGPMASRMGTLFLDREALRALPDGVARLAALLRSGRSVVVFPEGTTWCSAPGGQFRRAAFQAALDAGAPVRPLTISYREGGVPSTIAAFVGDDTLAASLHRVASARDLTLRIDAHPVLLAAGDRRSLAVAAQRAATGERGGLISA</sequence>
<dbReference type="EMBL" id="FOKG01000003">
    <property type="protein sequence ID" value="SFA99962.1"/>
    <property type="molecule type" value="Genomic_DNA"/>
</dbReference>
<dbReference type="SUPFAM" id="SSF69593">
    <property type="entry name" value="Glycerol-3-phosphate (1)-acyltransferase"/>
    <property type="match status" value="1"/>
</dbReference>
<evidence type="ECO:0000256" key="4">
    <source>
        <dbReference type="ARBA" id="ARBA00023098"/>
    </source>
</evidence>
<dbReference type="AlphaFoldDB" id="A0A1I0XG19"/>
<keyword evidence="5 7" id="KW-0012">Acyltransferase</keyword>
<gene>
    <name evidence="7" type="ORF">SAMN05216266_103181</name>
</gene>
<keyword evidence="3 7" id="KW-0808">Transferase</keyword>